<sequence>MEPELFLTTLLKAITALTATIGSLQDHIGLQGQQLIELKAICKETTDLVGNKDQGPPQAKPGPLTGPITPPTHLGGEAHTPGMVRPGLKALFHPSKGTGFDSEEEEPRRPAKREPCHMPWSLSSLTPFDLGSSVKQPKMDPPDPYK</sequence>
<evidence type="ECO:0000256" key="1">
    <source>
        <dbReference type="SAM" id="MobiDB-lite"/>
    </source>
</evidence>
<feature type="signal peptide" evidence="2">
    <location>
        <begin position="1"/>
        <end position="18"/>
    </location>
</feature>
<dbReference type="EMBL" id="JACYCD010000703">
    <property type="protein sequence ID" value="KAF8687901.1"/>
    <property type="molecule type" value="Genomic_DNA"/>
</dbReference>
<comment type="caution">
    <text evidence="3">The sequence shown here is derived from an EMBL/GenBank/DDBJ whole genome shotgun (WGS) entry which is preliminary data.</text>
</comment>
<reference evidence="3" key="1">
    <citation type="submission" date="2020-09" db="EMBL/GenBank/DDBJ databases">
        <title>Comparative genome analyses of four rice-infecting Rhizoctonia solani isolates reveal extensive enrichment of homogalacturonan modification genes.</title>
        <authorList>
            <person name="Lee D.-Y."/>
            <person name="Jeon J."/>
            <person name="Kim K.-T."/>
            <person name="Cheong K."/>
            <person name="Song H."/>
            <person name="Choi G."/>
            <person name="Ko J."/>
            <person name="Opiyo S.O."/>
            <person name="Zuo S."/>
            <person name="Madhav S."/>
            <person name="Lee Y.-H."/>
            <person name="Wang G.-L."/>
        </authorList>
    </citation>
    <scope>NUCLEOTIDE SEQUENCE</scope>
    <source>
        <strain evidence="3">AG1-IA WGL</strain>
    </source>
</reference>
<gene>
    <name evidence="3" type="ORF">RHS03_09900</name>
</gene>
<proteinExistence type="predicted"/>
<feature type="non-terminal residue" evidence="3">
    <location>
        <position position="1"/>
    </location>
</feature>
<feature type="compositionally biased region" description="Basic and acidic residues" evidence="1">
    <location>
        <begin position="106"/>
        <end position="116"/>
    </location>
</feature>
<feature type="compositionally biased region" description="Low complexity" evidence="1">
    <location>
        <begin position="61"/>
        <end position="75"/>
    </location>
</feature>
<keyword evidence="2" id="KW-0732">Signal</keyword>
<dbReference type="Proteomes" id="UP000602905">
    <property type="component" value="Unassembled WGS sequence"/>
</dbReference>
<evidence type="ECO:0000313" key="3">
    <source>
        <dbReference type="EMBL" id="KAF8687901.1"/>
    </source>
</evidence>
<organism evidence="3 4">
    <name type="scientific">Rhizoctonia solani</name>
    <dbReference type="NCBI Taxonomy" id="456999"/>
    <lineage>
        <taxon>Eukaryota</taxon>
        <taxon>Fungi</taxon>
        <taxon>Dikarya</taxon>
        <taxon>Basidiomycota</taxon>
        <taxon>Agaricomycotina</taxon>
        <taxon>Agaricomycetes</taxon>
        <taxon>Cantharellales</taxon>
        <taxon>Ceratobasidiaceae</taxon>
        <taxon>Rhizoctonia</taxon>
    </lineage>
</organism>
<name>A0A8H7LPN1_9AGAM</name>
<evidence type="ECO:0000313" key="4">
    <source>
        <dbReference type="Proteomes" id="UP000602905"/>
    </source>
</evidence>
<protein>
    <submittedName>
        <fullName evidence="3">Uncharacterized protein</fullName>
    </submittedName>
</protein>
<feature type="region of interest" description="Disordered" evidence="1">
    <location>
        <begin position="48"/>
        <end position="146"/>
    </location>
</feature>
<feature type="chain" id="PRO_5034333526" evidence="2">
    <location>
        <begin position="19"/>
        <end position="146"/>
    </location>
</feature>
<feature type="compositionally biased region" description="Basic and acidic residues" evidence="1">
    <location>
        <begin position="137"/>
        <end position="146"/>
    </location>
</feature>
<dbReference type="AlphaFoldDB" id="A0A8H7LPN1"/>
<accession>A0A8H7LPN1</accession>
<evidence type="ECO:0000256" key="2">
    <source>
        <dbReference type="SAM" id="SignalP"/>
    </source>
</evidence>